<dbReference type="FunFam" id="2.10.50.10:FF:000001">
    <property type="entry name" value="Ephrin type-A receptor 5"/>
    <property type="match status" value="1"/>
</dbReference>
<dbReference type="InterPro" id="IPR050449">
    <property type="entry name" value="Ephrin_rcpt_TKs"/>
</dbReference>
<evidence type="ECO:0000256" key="7">
    <source>
        <dbReference type="ARBA" id="ARBA00023136"/>
    </source>
</evidence>
<reference evidence="9" key="1">
    <citation type="submission" date="2020-04" db="EMBL/GenBank/DDBJ databases">
        <authorList>
            <person name="Alioto T."/>
            <person name="Alioto T."/>
            <person name="Gomez Garrido J."/>
        </authorList>
    </citation>
    <scope>NUCLEOTIDE SEQUENCE</scope>
    <source>
        <strain evidence="9">A484AB</strain>
    </source>
</reference>
<evidence type="ECO:0000313" key="10">
    <source>
        <dbReference type="Proteomes" id="UP001152795"/>
    </source>
</evidence>
<evidence type="ECO:0000256" key="8">
    <source>
        <dbReference type="ARBA" id="ARBA00023170"/>
    </source>
</evidence>
<keyword evidence="2" id="KW-0812">Transmembrane</keyword>
<sequence length="389" mass="43296">WSPKAANDGCSICNSQDTAESWLLTKFQQVKEFIKSVHVNVKVYRPECGLCKNQDVKVYILYKALPIGQEGLKEAVGILKSLTLVATLKAQKDLTDKIHQFHFEPMASQFSIAFLSAGSCTLIKDITLSYFVCDKNTGAGVNLPRTAAPDNGSQRVNLSCSENTLNPGNEEVYGLCSSKRIWKIISPCICKKGYTLNTIEEVCIECPSNTYKDTFGNGKCTICPRNSGRNLKGQIQCLCQDGFYRFQGDNYTHSCYEVPSPVRDVKFIDKTETSITLLWKPPLPTKQGLLYDIKCNKCPPGSDSGSCVEPCGHQVTFKPSQNNLTYTSVNIQGLDQDMEYQFVIYSKNMNSARINRTNWKSAVKKIKTEAEVAKQANSEPVNAYVAEMN</sequence>
<dbReference type="InterPro" id="IPR036116">
    <property type="entry name" value="FN3_sf"/>
</dbReference>
<evidence type="ECO:0000256" key="4">
    <source>
        <dbReference type="ARBA" id="ARBA00022741"/>
    </source>
</evidence>
<evidence type="ECO:0000256" key="5">
    <source>
        <dbReference type="ARBA" id="ARBA00022840"/>
    </source>
</evidence>
<proteinExistence type="predicted"/>
<dbReference type="SUPFAM" id="SSF49265">
    <property type="entry name" value="Fibronectin type III"/>
    <property type="match status" value="1"/>
</dbReference>
<dbReference type="InterPro" id="IPR011641">
    <property type="entry name" value="Tyr-kin_ephrin_A/B_rcpt-like"/>
</dbReference>
<dbReference type="AlphaFoldDB" id="A0A7D9ITZ3"/>
<feature type="non-terminal residue" evidence="9">
    <location>
        <position position="1"/>
    </location>
</feature>
<dbReference type="PANTHER" id="PTHR46877">
    <property type="entry name" value="EPH RECEPTOR A5"/>
    <property type="match status" value="1"/>
</dbReference>
<protein>
    <submittedName>
        <fullName evidence="9">Ephrin type-B receptor 6 isoform X1</fullName>
    </submittedName>
</protein>
<dbReference type="PROSITE" id="PS50853">
    <property type="entry name" value="FN3"/>
    <property type="match status" value="1"/>
</dbReference>
<keyword evidence="8 9" id="KW-0675">Receptor</keyword>
<dbReference type="Pfam" id="PF00041">
    <property type="entry name" value="fn3"/>
    <property type="match status" value="1"/>
</dbReference>
<dbReference type="SMART" id="SM01411">
    <property type="entry name" value="Ephrin_rec_like"/>
    <property type="match status" value="1"/>
</dbReference>
<dbReference type="SMART" id="SM00060">
    <property type="entry name" value="FN3"/>
    <property type="match status" value="1"/>
</dbReference>
<keyword evidence="6" id="KW-1133">Transmembrane helix</keyword>
<dbReference type="InterPro" id="IPR013783">
    <property type="entry name" value="Ig-like_fold"/>
</dbReference>
<evidence type="ECO:0000256" key="1">
    <source>
        <dbReference type="ARBA" id="ARBA00004167"/>
    </source>
</evidence>
<gene>
    <name evidence="9" type="ORF">PACLA_8A022313</name>
</gene>
<evidence type="ECO:0000256" key="6">
    <source>
        <dbReference type="ARBA" id="ARBA00022989"/>
    </source>
</evidence>
<dbReference type="CDD" id="cd00063">
    <property type="entry name" value="FN3"/>
    <property type="match status" value="1"/>
</dbReference>
<dbReference type="Gene3D" id="2.10.50.10">
    <property type="entry name" value="Tumor Necrosis Factor Receptor, subunit A, domain 2"/>
    <property type="match status" value="1"/>
</dbReference>
<dbReference type="GO" id="GO:0005886">
    <property type="term" value="C:plasma membrane"/>
    <property type="evidence" value="ECO:0007669"/>
    <property type="project" value="TreeGrafter"/>
</dbReference>
<comment type="subcellular location">
    <subcellularLocation>
        <location evidence="1">Membrane</location>
        <topology evidence="1">Single-pass membrane protein</topology>
    </subcellularLocation>
</comment>
<keyword evidence="10" id="KW-1185">Reference proteome</keyword>
<dbReference type="Gene3D" id="2.60.120.260">
    <property type="entry name" value="Galactose-binding domain-like"/>
    <property type="match status" value="1"/>
</dbReference>
<keyword evidence="5" id="KW-0067">ATP-binding</keyword>
<comment type="caution">
    <text evidence="9">The sequence shown here is derived from an EMBL/GenBank/DDBJ whole genome shotgun (WGS) entry which is preliminary data.</text>
</comment>
<keyword evidence="3" id="KW-0677">Repeat</keyword>
<organism evidence="9 10">
    <name type="scientific">Paramuricea clavata</name>
    <name type="common">Red gorgonian</name>
    <name type="synonym">Violescent sea-whip</name>
    <dbReference type="NCBI Taxonomy" id="317549"/>
    <lineage>
        <taxon>Eukaryota</taxon>
        <taxon>Metazoa</taxon>
        <taxon>Cnidaria</taxon>
        <taxon>Anthozoa</taxon>
        <taxon>Octocorallia</taxon>
        <taxon>Malacalcyonacea</taxon>
        <taxon>Plexauridae</taxon>
        <taxon>Paramuricea</taxon>
    </lineage>
</organism>
<keyword evidence="7" id="KW-0472">Membrane</keyword>
<dbReference type="PANTHER" id="PTHR46877:SF14">
    <property type="entry name" value="RECEPTOR PROTEIN-TYROSINE KINASE"/>
    <property type="match status" value="1"/>
</dbReference>
<dbReference type="EMBL" id="CACRXK020010123">
    <property type="protein sequence ID" value="CAB4018688.1"/>
    <property type="molecule type" value="Genomic_DNA"/>
</dbReference>
<dbReference type="PROSITE" id="PS51550">
    <property type="entry name" value="EPH_LBD"/>
    <property type="match status" value="1"/>
</dbReference>
<dbReference type="SUPFAM" id="SSF57184">
    <property type="entry name" value="Growth factor receptor domain"/>
    <property type="match status" value="1"/>
</dbReference>
<dbReference type="GO" id="GO:0005524">
    <property type="term" value="F:ATP binding"/>
    <property type="evidence" value="ECO:0007669"/>
    <property type="project" value="UniProtKB-KW"/>
</dbReference>
<dbReference type="Gene3D" id="2.60.40.10">
    <property type="entry name" value="Immunoglobulins"/>
    <property type="match status" value="1"/>
</dbReference>
<dbReference type="InterPro" id="IPR003961">
    <property type="entry name" value="FN3_dom"/>
</dbReference>
<dbReference type="OrthoDB" id="4062651at2759"/>
<name>A0A7D9ITZ3_PARCT</name>
<dbReference type="Proteomes" id="UP001152795">
    <property type="component" value="Unassembled WGS sequence"/>
</dbReference>
<evidence type="ECO:0000313" key="9">
    <source>
        <dbReference type="EMBL" id="CAB4018688.1"/>
    </source>
</evidence>
<evidence type="ECO:0000256" key="3">
    <source>
        <dbReference type="ARBA" id="ARBA00022737"/>
    </source>
</evidence>
<dbReference type="InterPro" id="IPR009030">
    <property type="entry name" value="Growth_fac_rcpt_cys_sf"/>
</dbReference>
<dbReference type="Pfam" id="PF07699">
    <property type="entry name" value="Ephrin_rec_like"/>
    <property type="match status" value="1"/>
</dbReference>
<keyword evidence="4" id="KW-0547">Nucleotide-binding</keyword>
<accession>A0A7D9ITZ3</accession>
<dbReference type="InterPro" id="IPR001090">
    <property type="entry name" value="Ephrin_rcpt_lig-bd_dom"/>
</dbReference>
<evidence type="ECO:0000256" key="2">
    <source>
        <dbReference type="ARBA" id="ARBA00022692"/>
    </source>
</evidence>